<comment type="catalytic activity">
    <reaction evidence="14">
        <text>nitrate + a quinol = a quinone + nitrite + H2O</text>
        <dbReference type="Rhea" id="RHEA:56144"/>
        <dbReference type="ChEBI" id="CHEBI:15377"/>
        <dbReference type="ChEBI" id="CHEBI:16301"/>
        <dbReference type="ChEBI" id="CHEBI:17632"/>
        <dbReference type="ChEBI" id="CHEBI:24646"/>
        <dbReference type="ChEBI" id="CHEBI:132124"/>
        <dbReference type="EC" id="1.7.5.1"/>
    </reaction>
</comment>
<dbReference type="NCBIfam" id="TIGR00351">
    <property type="entry name" value="narI"/>
    <property type="match status" value="1"/>
</dbReference>
<reference evidence="19 20" key="1">
    <citation type="submission" date="2019-12" db="EMBL/GenBank/DDBJ databases">
        <authorList>
            <person name="Huq M.A."/>
        </authorList>
    </citation>
    <scope>NUCLEOTIDE SEQUENCE [LARGE SCALE GENOMIC DNA]</scope>
    <source>
        <strain evidence="19 20">MAH-20</strain>
    </source>
</reference>
<comment type="caution">
    <text evidence="19">The sequence shown here is derived from an EMBL/GenBank/DDBJ whole genome shotgun (WGS) entry which is preliminary data.</text>
</comment>
<sequence length="265" mass="29363">MNSFLNQLAFGWYPYLAVTVLIVGSILRFDASQYSWRAQSSQFLRRKQMMLGSNLFHLGVLILLVGHFVGLLTPVTVLDAAGISHKFKQSAALVVGGLAGISAFVGCSLLLHRRLFDPRIRQSSSWGDIAVLVLIWCQLVLGIATTFWTFQHLEGEEMVLFMGWANGLLTFNPNAADLIVDVALVYKLHIVLGLTLFLITPFTRLVHIWSAPVWFLLRPGFQIVRSRSKSKRPQYSYTHGPVGVAPSFGGTTVLRQMAESGQEGA</sequence>
<comment type="subunit">
    <text evidence="15">Dimer of heterotrimers each composed of an alpha, a beta and a gamma chain. Alpha and beta are catalytic chains; gamma chains are involved in binding the enzyme complex to the cytoplasmic membrane.</text>
</comment>
<evidence type="ECO:0000256" key="15">
    <source>
        <dbReference type="ARBA" id="ARBA00063882"/>
    </source>
</evidence>
<dbReference type="GO" id="GO:0019645">
    <property type="term" value="P:anaerobic electron transport chain"/>
    <property type="evidence" value="ECO:0007669"/>
    <property type="project" value="UniProtKB-ARBA"/>
</dbReference>
<evidence type="ECO:0000256" key="10">
    <source>
        <dbReference type="ARBA" id="ARBA00023002"/>
    </source>
</evidence>
<organism evidence="19 20">
    <name type="scientific">Sphingomonas horti</name>
    <dbReference type="NCBI Taxonomy" id="2682842"/>
    <lineage>
        <taxon>Bacteria</taxon>
        <taxon>Pseudomonadati</taxon>
        <taxon>Pseudomonadota</taxon>
        <taxon>Alphaproteobacteria</taxon>
        <taxon>Sphingomonadales</taxon>
        <taxon>Sphingomonadaceae</taxon>
        <taxon>Sphingomonas</taxon>
    </lineage>
</organism>
<dbReference type="Gene3D" id="1.20.950.20">
    <property type="entry name" value="Transmembrane di-heme cytochromes, Chain C"/>
    <property type="match status" value="1"/>
</dbReference>
<dbReference type="AlphaFoldDB" id="A0A6I4IZW3"/>
<dbReference type="GO" id="GO:0046872">
    <property type="term" value="F:metal ion binding"/>
    <property type="evidence" value="ECO:0007669"/>
    <property type="project" value="UniProtKB-KW"/>
</dbReference>
<evidence type="ECO:0000256" key="9">
    <source>
        <dbReference type="ARBA" id="ARBA00022989"/>
    </source>
</evidence>
<proteinExistence type="predicted"/>
<dbReference type="PANTHER" id="PTHR30598">
    <property type="entry name" value="NITRATE REDUCTASE PRIVATE CHAPERONE, REDOX ENZYME MATURATION PROTEIN REMP FAMILY"/>
    <property type="match status" value="1"/>
</dbReference>
<feature type="binding site" description="axial binding residue" evidence="16">
    <location>
        <position position="189"/>
    </location>
    <ligand>
        <name>heme b</name>
        <dbReference type="ChEBI" id="CHEBI:60344"/>
        <label>1</label>
    </ligand>
    <ligandPart>
        <name>Fe</name>
        <dbReference type="ChEBI" id="CHEBI:18248"/>
    </ligandPart>
</feature>
<evidence type="ECO:0000256" key="8">
    <source>
        <dbReference type="ARBA" id="ARBA00022982"/>
    </source>
</evidence>
<evidence type="ECO:0000256" key="13">
    <source>
        <dbReference type="ARBA" id="ARBA00023136"/>
    </source>
</evidence>
<feature type="domain" description="NarG-like" evidence="18">
    <location>
        <begin position="6"/>
        <end position="227"/>
    </location>
</feature>
<dbReference type="SUPFAM" id="SSF103501">
    <property type="entry name" value="Respiratory nitrate reductase 1 gamma chain"/>
    <property type="match status" value="1"/>
</dbReference>
<dbReference type="InterPro" id="IPR023234">
    <property type="entry name" value="NarG-like_domain"/>
</dbReference>
<feature type="transmembrane region" description="Helical" evidence="17">
    <location>
        <begin position="91"/>
        <end position="111"/>
    </location>
</feature>
<feature type="binding site" description="axial binding residue" evidence="16">
    <location>
        <position position="57"/>
    </location>
    <ligand>
        <name>heme b</name>
        <dbReference type="ChEBI" id="CHEBI:60344"/>
        <label>1</label>
    </ligand>
    <ligandPart>
        <name>Fe</name>
        <dbReference type="ChEBI" id="CHEBI:18248"/>
    </ligandPart>
</feature>
<evidence type="ECO:0000256" key="6">
    <source>
        <dbReference type="ARBA" id="ARBA00022692"/>
    </source>
</evidence>
<keyword evidence="3" id="KW-0813">Transport</keyword>
<dbReference type="EC" id="1.7.5.1" evidence="2"/>
<dbReference type="FunFam" id="1.20.950.20:FF:000001">
    <property type="entry name" value="Respiratory nitrate reductase subunit gamma"/>
    <property type="match status" value="1"/>
</dbReference>
<dbReference type="GO" id="GO:0042128">
    <property type="term" value="P:nitrate assimilation"/>
    <property type="evidence" value="ECO:0007669"/>
    <property type="project" value="UniProtKB-KW"/>
</dbReference>
<evidence type="ECO:0000256" key="11">
    <source>
        <dbReference type="ARBA" id="ARBA00023004"/>
    </source>
</evidence>
<evidence type="ECO:0000256" key="5">
    <source>
        <dbReference type="ARBA" id="ARBA00022617"/>
    </source>
</evidence>
<keyword evidence="4" id="KW-1003">Cell membrane</keyword>
<dbReference type="Proteomes" id="UP000441389">
    <property type="component" value="Unassembled WGS sequence"/>
</dbReference>
<keyword evidence="9 17" id="KW-1133">Transmembrane helix</keyword>
<keyword evidence="10 19" id="KW-0560">Oxidoreductase</keyword>
<evidence type="ECO:0000313" key="19">
    <source>
        <dbReference type="EMBL" id="MVO77842.1"/>
    </source>
</evidence>
<gene>
    <name evidence="19" type="primary">narI</name>
    <name evidence="19" type="ORF">GON01_07830</name>
</gene>
<keyword evidence="11 16" id="KW-0408">Iron</keyword>
<dbReference type="GO" id="GO:0009325">
    <property type="term" value="C:nitrate reductase complex"/>
    <property type="evidence" value="ECO:0007669"/>
    <property type="project" value="InterPro"/>
</dbReference>
<dbReference type="GO" id="GO:0009055">
    <property type="term" value="F:electron transfer activity"/>
    <property type="evidence" value="ECO:0007669"/>
    <property type="project" value="TreeGrafter"/>
</dbReference>
<dbReference type="GO" id="GO:0020037">
    <property type="term" value="F:heme binding"/>
    <property type="evidence" value="ECO:0007669"/>
    <property type="project" value="TreeGrafter"/>
</dbReference>
<name>A0A6I4IZW3_9SPHN</name>
<dbReference type="InterPro" id="IPR051936">
    <property type="entry name" value="Heme-iron_electron_transfer"/>
</dbReference>
<accession>A0A6I4IZW3</accession>
<evidence type="ECO:0000256" key="12">
    <source>
        <dbReference type="ARBA" id="ARBA00023063"/>
    </source>
</evidence>
<dbReference type="InterPro" id="IPR036197">
    <property type="entry name" value="NarG-like_sf"/>
</dbReference>
<keyword evidence="6 17" id="KW-0812">Transmembrane</keyword>
<evidence type="ECO:0000256" key="2">
    <source>
        <dbReference type="ARBA" id="ARBA00012500"/>
    </source>
</evidence>
<dbReference type="EMBL" id="WQMS01000008">
    <property type="protein sequence ID" value="MVO77842.1"/>
    <property type="molecule type" value="Genomic_DNA"/>
</dbReference>
<feature type="binding site" description="axial binding residue" evidence="16">
    <location>
        <position position="67"/>
    </location>
    <ligand>
        <name>heme b</name>
        <dbReference type="ChEBI" id="CHEBI:60344"/>
        <label>1</label>
    </ligand>
    <ligandPart>
        <name>Fe</name>
        <dbReference type="ChEBI" id="CHEBI:18248"/>
    </ligandPart>
</feature>
<keyword evidence="20" id="KW-1185">Reference proteome</keyword>
<evidence type="ECO:0000256" key="1">
    <source>
        <dbReference type="ARBA" id="ARBA00004651"/>
    </source>
</evidence>
<evidence type="ECO:0000256" key="7">
    <source>
        <dbReference type="ARBA" id="ARBA00022723"/>
    </source>
</evidence>
<evidence type="ECO:0000256" key="16">
    <source>
        <dbReference type="PIRSR" id="PIRSR603816-1"/>
    </source>
</evidence>
<evidence type="ECO:0000313" key="20">
    <source>
        <dbReference type="Proteomes" id="UP000441389"/>
    </source>
</evidence>
<evidence type="ECO:0000256" key="14">
    <source>
        <dbReference type="ARBA" id="ARBA00048294"/>
    </source>
</evidence>
<feature type="transmembrane region" description="Helical" evidence="17">
    <location>
        <begin position="12"/>
        <end position="29"/>
    </location>
</feature>
<dbReference type="RefSeq" id="WP_157026814.1">
    <property type="nucleotide sequence ID" value="NZ_WQMS01000008.1"/>
</dbReference>
<keyword evidence="13 17" id="KW-0472">Membrane</keyword>
<keyword evidence="7" id="KW-0479">Metal-binding</keyword>
<dbReference type="InterPro" id="IPR003816">
    <property type="entry name" value="Nitrate_red_gam"/>
</dbReference>
<comment type="subcellular location">
    <subcellularLocation>
        <location evidence="1">Cell membrane</location>
        <topology evidence="1">Multi-pass membrane protein</topology>
    </subcellularLocation>
</comment>
<dbReference type="Pfam" id="PF02665">
    <property type="entry name" value="Nitrate_red_gam"/>
    <property type="match status" value="1"/>
</dbReference>
<evidence type="ECO:0000256" key="17">
    <source>
        <dbReference type="SAM" id="Phobius"/>
    </source>
</evidence>
<keyword evidence="5 16" id="KW-0349">Heme</keyword>
<keyword evidence="12" id="KW-0534">Nitrate assimilation</keyword>
<evidence type="ECO:0000259" key="18">
    <source>
        <dbReference type="Pfam" id="PF02665"/>
    </source>
</evidence>
<protein>
    <recommendedName>
        <fullName evidence="2">nitrate reductase (quinone)</fullName>
        <ecNumber evidence="2">1.7.5.1</ecNumber>
    </recommendedName>
</protein>
<evidence type="ECO:0000256" key="3">
    <source>
        <dbReference type="ARBA" id="ARBA00022448"/>
    </source>
</evidence>
<dbReference type="GO" id="GO:0160182">
    <property type="term" value="F:nitrate reductase (quinone) activity"/>
    <property type="evidence" value="ECO:0007669"/>
    <property type="project" value="UniProtKB-EC"/>
</dbReference>
<dbReference type="PANTHER" id="PTHR30598:SF3">
    <property type="entry name" value="RESPIRATORY NITRATE REDUCTASE 1 GAMMA CHAIN"/>
    <property type="match status" value="1"/>
</dbReference>
<feature type="transmembrane region" description="Helical" evidence="17">
    <location>
        <begin position="131"/>
        <end position="150"/>
    </location>
</feature>
<feature type="binding site" description="axial binding residue" evidence="16">
    <location>
        <position position="207"/>
    </location>
    <ligand>
        <name>heme b</name>
        <dbReference type="ChEBI" id="CHEBI:60344"/>
        <label>1</label>
    </ligand>
    <ligandPart>
        <name>Fe</name>
        <dbReference type="ChEBI" id="CHEBI:18248"/>
    </ligandPart>
</feature>
<keyword evidence="8" id="KW-0249">Electron transport</keyword>
<evidence type="ECO:0000256" key="4">
    <source>
        <dbReference type="ARBA" id="ARBA00022475"/>
    </source>
</evidence>
<dbReference type="GO" id="GO:0005886">
    <property type="term" value="C:plasma membrane"/>
    <property type="evidence" value="ECO:0007669"/>
    <property type="project" value="UniProtKB-SubCell"/>
</dbReference>
<feature type="transmembrane region" description="Helical" evidence="17">
    <location>
        <begin position="50"/>
        <end position="71"/>
    </location>
</feature>